<dbReference type="GeneTree" id="ENSGT01060000248878"/>
<protein>
    <recommendedName>
        <fullName evidence="4">DUF4806 domain-containing protein</fullName>
    </recommendedName>
</protein>
<name>A0A9J7YP04_CYPCA</name>
<dbReference type="OMA" id="NDLACKI"/>
<keyword evidence="1" id="KW-1133">Transmembrane helix</keyword>
<feature type="transmembrane region" description="Helical" evidence="1">
    <location>
        <begin position="107"/>
        <end position="125"/>
    </location>
</feature>
<keyword evidence="1" id="KW-0472">Membrane</keyword>
<proteinExistence type="predicted"/>
<dbReference type="Proteomes" id="UP001108240">
    <property type="component" value="Unplaced"/>
</dbReference>
<keyword evidence="1" id="KW-0812">Transmembrane</keyword>
<dbReference type="Ensembl" id="ENSCCRT00000123427.1">
    <property type="protein sequence ID" value="ENSCCRP00000120951.1"/>
    <property type="gene ID" value="ENSCCRG00000060166.1"/>
</dbReference>
<reference evidence="2" key="2">
    <citation type="submission" date="2025-09" db="UniProtKB">
        <authorList>
            <consortium name="Ensembl"/>
        </authorList>
    </citation>
    <scope>IDENTIFICATION</scope>
</reference>
<evidence type="ECO:0000256" key="1">
    <source>
        <dbReference type="SAM" id="Phobius"/>
    </source>
</evidence>
<dbReference type="PANTHER" id="PTHR34153">
    <property type="entry name" value="SI:CH211-262H13.3-RELATED-RELATED"/>
    <property type="match status" value="1"/>
</dbReference>
<organism evidence="2 3">
    <name type="scientific">Cyprinus carpio carpio</name>
    <dbReference type="NCBI Taxonomy" id="630221"/>
    <lineage>
        <taxon>Eukaryota</taxon>
        <taxon>Metazoa</taxon>
        <taxon>Chordata</taxon>
        <taxon>Craniata</taxon>
        <taxon>Vertebrata</taxon>
        <taxon>Euteleostomi</taxon>
        <taxon>Actinopterygii</taxon>
        <taxon>Neopterygii</taxon>
        <taxon>Teleostei</taxon>
        <taxon>Ostariophysi</taxon>
        <taxon>Cypriniformes</taxon>
        <taxon>Cyprinidae</taxon>
        <taxon>Cyprininae</taxon>
        <taxon>Cyprinus</taxon>
    </lineage>
</organism>
<evidence type="ECO:0000313" key="3">
    <source>
        <dbReference type="Proteomes" id="UP001108240"/>
    </source>
</evidence>
<feature type="transmembrane region" description="Helical" evidence="1">
    <location>
        <begin position="73"/>
        <end position="95"/>
    </location>
</feature>
<evidence type="ECO:0008006" key="4">
    <source>
        <dbReference type="Google" id="ProtNLM"/>
    </source>
</evidence>
<keyword evidence="3" id="KW-1185">Reference proteome</keyword>
<dbReference type="AlphaFoldDB" id="A0A9J7YP04"/>
<sequence>MDLHSALLREIIAKQEVMCDMQRNLLRIVQDLSSTRTPHGHHMDGSFLPLRDAESLLALDRHIKTNPEKRKDLVIITFIISRRIFFLNFFFFFAFSAMNIHIFKKKFLFFVFQVLTLGLAGGVTLKDTVWRVMKMLLQNDLACKINWTGLHGKTSFQGLEVKNVVTEAIRRNPGCRESTNQEVEQWLRRWLYLAGDREGGRRRRSTVLHHQRPTNT</sequence>
<dbReference type="PANTHER" id="PTHR34153:SF2">
    <property type="entry name" value="SI:CH211-262H13.3-RELATED"/>
    <property type="match status" value="1"/>
</dbReference>
<evidence type="ECO:0000313" key="2">
    <source>
        <dbReference type="Ensembl" id="ENSCCRP00000120951.1"/>
    </source>
</evidence>
<accession>A0A9J7YP04</accession>
<reference evidence="2" key="1">
    <citation type="submission" date="2025-08" db="UniProtKB">
        <authorList>
            <consortium name="Ensembl"/>
        </authorList>
    </citation>
    <scope>IDENTIFICATION</scope>
</reference>